<sequence length="425" mass="47172">MEQTVIIEKIVAGGKGLGRLANGQVVLVAGTLPGESLRVRVTQLRRGYVEAEIVQINETSPDRRQPPCPYYGRCGGCNFQHAAYPAQLAIKHAILNESLERARLPLPSESSPTLASPESLGYRFRLRLHLDQSGNLGFHQVATNTVVPIQRCLLATEPINRVLAKIAASDWPKRLSGQVKAVEIIQSPENDQVMLILHPHHGISMDHRLQDQMAALADVSLIHHQHKTSPSIPLSQRFSQHGRDYRLAWDHRCFFQTNCAQNAQLVQLAVDFLPQYPSASTVLDLFCGIGNFTVPIALQGARVVGVEHNRRSVHYAEENSRNCGLTTTRFVAADVERYLQTLVQQKEFFDCILCDPPRRGLGRAASLLAAGLAPKHIITISCDPATLARDLARITADGYRLTRLMPVDMFPQTHHIESIGLLERN</sequence>
<gene>
    <name evidence="7" type="ORF">HP555_13030</name>
</gene>
<feature type="binding site" evidence="5">
    <location>
        <position position="286"/>
    </location>
    <ligand>
        <name>S-adenosyl-L-methionine</name>
        <dbReference type="ChEBI" id="CHEBI:59789"/>
    </ligand>
</feature>
<keyword evidence="1" id="KW-0479">Metal-binding</keyword>
<keyword evidence="8" id="KW-1185">Reference proteome</keyword>
<dbReference type="KEGG" id="dog:HP555_13030"/>
<keyword evidence="1" id="KW-0411">Iron-sulfur</keyword>
<dbReference type="PANTHER" id="PTHR11061:SF49">
    <property type="entry name" value="23S RRNA (URACIL(1939)-C(5))-METHYLTRANSFERASE RLMD"/>
    <property type="match status" value="1"/>
</dbReference>
<keyword evidence="2 5" id="KW-0489">Methyltransferase</keyword>
<dbReference type="Proteomes" id="UP000596092">
    <property type="component" value="Chromosome"/>
</dbReference>
<evidence type="ECO:0000313" key="7">
    <source>
        <dbReference type="EMBL" id="QQG66723.1"/>
    </source>
</evidence>
<proteinExistence type="inferred from homology"/>
<evidence type="ECO:0000259" key="6">
    <source>
        <dbReference type="PROSITE" id="PS50926"/>
    </source>
</evidence>
<feature type="active site" description="Nucleophile" evidence="5">
    <location>
        <position position="382"/>
    </location>
</feature>
<comment type="similarity">
    <text evidence="5">Belongs to the class I-like SAM-binding methyltransferase superfamily. RNA M5U methyltransferase family.</text>
</comment>
<keyword evidence="1" id="KW-0004">4Fe-4S</keyword>
<dbReference type="GO" id="GO:0070041">
    <property type="term" value="F:rRNA (uridine-C5-)-methyltransferase activity"/>
    <property type="evidence" value="ECO:0007669"/>
    <property type="project" value="TreeGrafter"/>
</dbReference>
<dbReference type="InterPro" id="IPR029063">
    <property type="entry name" value="SAM-dependent_MTases_sf"/>
</dbReference>
<accession>A0A7T6ARM9</accession>
<organism evidence="7 8">
    <name type="scientific">Desulfobulbus oligotrophicus</name>
    <dbReference type="NCBI Taxonomy" id="1909699"/>
    <lineage>
        <taxon>Bacteria</taxon>
        <taxon>Pseudomonadati</taxon>
        <taxon>Thermodesulfobacteriota</taxon>
        <taxon>Desulfobulbia</taxon>
        <taxon>Desulfobulbales</taxon>
        <taxon>Desulfobulbaceae</taxon>
        <taxon>Desulfobulbus</taxon>
    </lineage>
</organism>
<evidence type="ECO:0000256" key="2">
    <source>
        <dbReference type="ARBA" id="ARBA00022603"/>
    </source>
</evidence>
<dbReference type="GO" id="GO:0051539">
    <property type="term" value="F:4 iron, 4 sulfur cluster binding"/>
    <property type="evidence" value="ECO:0007669"/>
    <property type="project" value="UniProtKB-KW"/>
</dbReference>
<feature type="domain" description="TRAM" evidence="6">
    <location>
        <begin position="1"/>
        <end position="55"/>
    </location>
</feature>
<dbReference type="PROSITE" id="PS51687">
    <property type="entry name" value="SAM_MT_RNA_M5U"/>
    <property type="match status" value="1"/>
</dbReference>
<evidence type="ECO:0000313" key="8">
    <source>
        <dbReference type="Proteomes" id="UP000596092"/>
    </source>
</evidence>
<protein>
    <submittedName>
        <fullName evidence="7">Class I SAM-dependent RNA methyltransferase</fullName>
    </submittedName>
</protein>
<evidence type="ECO:0000256" key="1">
    <source>
        <dbReference type="ARBA" id="ARBA00022485"/>
    </source>
</evidence>
<dbReference type="InterPro" id="IPR010280">
    <property type="entry name" value="U5_MeTrfase_fam"/>
</dbReference>
<feature type="binding site" evidence="5">
    <location>
        <position position="256"/>
    </location>
    <ligand>
        <name>S-adenosyl-L-methionine</name>
        <dbReference type="ChEBI" id="CHEBI:59789"/>
    </ligand>
</feature>
<dbReference type="SUPFAM" id="SSF53335">
    <property type="entry name" value="S-adenosyl-L-methionine-dependent methyltransferases"/>
    <property type="match status" value="1"/>
</dbReference>
<feature type="binding site" evidence="5">
    <location>
        <position position="307"/>
    </location>
    <ligand>
        <name>S-adenosyl-L-methionine</name>
        <dbReference type="ChEBI" id="CHEBI:59789"/>
    </ligand>
</feature>
<dbReference type="CDD" id="cd02440">
    <property type="entry name" value="AdoMet_MTases"/>
    <property type="match status" value="1"/>
</dbReference>
<dbReference type="InterPro" id="IPR030391">
    <property type="entry name" value="MeTrfase_TrmA_CS"/>
</dbReference>
<evidence type="ECO:0000256" key="3">
    <source>
        <dbReference type="ARBA" id="ARBA00022679"/>
    </source>
</evidence>
<keyword evidence="1" id="KW-0408">Iron</keyword>
<dbReference type="Gene3D" id="3.40.50.150">
    <property type="entry name" value="Vaccinia Virus protein VP39"/>
    <property type="match status" value="1"/>
</dbReference>
<dbReference type="Pfam" id="PF05958">
    <property type="entry name" value="tRNA_U5-meth_tr"/>
    <property type="match status" value="1"/>
</dbReference>
<dbReference type="EMBL" id="CP054140">
    <property type="protein sequence ID" value="QQG66723.1"/>
    <property type="molecule type" value="Genomic_DNA"/>
</dbReference>
<keyword evidence="4 5" id="KW-0949">S-adenosyl-L-methionine</keyword>
<name>A0A7T6ARM9_9BACT</name>
<dbReference type="SUPFAM" id="SSF50249">
    <property type="entry name" value="Nucleic acid-binding proteins"/>
    <property type="match status" value="1"/>
</dbReference>
<dbReference type="Gene3D" id="2.40.50.1070">
    <property type="match status" value="1"/>
</dbReference>
<dbReference type="AlphaFoldDB" id="A0A7T6ARM9"/>
<evidence type="ECO:0000256" key="5">
    <source>
        <dbReference type="PROSITE-ProRule" id="PRU01024"/>
    </source>
</evidence>
<feature type="binding site" evidence="5">
    <location>
        <position position="355"/>
    </location>
    <ligand>
        <name>S-adenosyl-L-methionine</name>
        <dbReference type="ChEBI" id="CHEBI:59789"/>
    </ligand>
</feature>
<dbReference type="InterPro" id="IPR002792">
    <property type="entry name" value="TRAM_dom"/>
</dbReference>
<dbReference type="Gene3D" id="2.40.50.140">
    <property type="entry name" value="Nucleic acid-binding proteins"/>
    <property type="match status" value="1"/>
</dbReference>
<dbReference type="PANTHER" id="PTHR11061">
    <property type="entry name" value="RNA M5U METHYLTRANSFERASE"/>
    <property type="match status" value="1"/>
</dbReference>
<dbReference type="PROSITE" id="PS50926">
    <property type="entry name" value="TRAM"/>
    <property type="match status" value="1"/>
</dbReference>
<dbReference type="RefSeq" id="WP_199263007.1">
    <property type="nucleotide sequence ID" value="NZ_CP054140.1"/>
</dbReference>
<dbReference type="GO" id="GO:0070475">
    <property type="term" value="P:rRNA base methylation"/>
    <property type="evidence" value="ECO:0007669"/>
    <property type="project" value="TreeGrafter"/>
</dbReference>
<keyword evidence="3 5" id="KW-0808">Transferase</keyword>
<dbReference type="Pfam" id="PF01938">
    <property type="entry name" value="TRAM"/>
    <property type="match status" value="1"/>
</dbReference>
<dbReference type="PROSITE" id="PS01231">
    <property type="entry name" value="TRMA_2"/>
    <property type="match status" value="1"/>
</dbReference>
<reference evidence="7 8" key="1">
    <citation type="submission" date="2020-05" db="EMBL/GenBank/DDBJ databases">
        <title>Complete genome of Desulfobulbus oligotrophicus.</title>
        <authorList>
            <person name="Podar M."/>
        </authorList>
    </citation>
    <scope>NUCLEOTIDE SEQUENCE [LARGE SCALE GENOMIC DNA]</scope>
    <source>
        <strain evidence="7 8">Prop6</strain>
    </source>
</reference>
<dbReference type="InterPro" id="IPR012340">
    <property type="entry name" value="NA-bd_OB-fold"/>
</dbReference>
<evidence type="ECO:0000256" key="4">
    <source>
        <dbReference type="ARBA" id="ARBA00022691"/>
    </source>
</evidence>